<dbReference type="InterPro" id="IPR037923">
    <property type="entry name" value="HTH-like"/>
</dbReference>
<dbReference type="InterPro" id="IPR020449">
    <property type="entry name" value="Tscrpt_reg_AraC-type_HTH"/>
</dbReference>
<feature type="domain" description="HTH araC/xylS-type" evidence="4">
    <location>
        <begin position="171"/>
        <end position="269"/>
    </location>
</feature>
<dbReference type="InterPro" id="IPR009057">
    <property type="entry name" value="Homeodomain-like_sf"/>
</dbReference>
<dbReference type="Proteomes" id="UP000605427">
    <property type="component" value="Unassembled WGS sequence"/>
</dbReference>
<keyword evidence="2" id="KW-0238">DNA-binding</keyword>
<dbReference type="PRINTS" id="PR00032">
    <property type="entry name" value="HTHARAC"/>
</dbReference>
<reference evidence="6" key="1">
    <citation type="journal article" date="2019" name="Int. J. Syst. Evol. Microbiol.">
        <title>The Global Catalogue of Microorganisms (GCM) 10K type strain sequencing project: providing services to taxonomists for standard genome sequencing and annotation.</title>
        <authorList>
            <consortium name="The Broad Institute Genomics Platform"/>
            <consortium name="The Broad Institute Genome Sequencing Center for Infectious Disease"/>
            <person name="Wu L."/>
            <person name="Ma J."/>
        </authorList>
    </citation>
    <scope>NUCLEOTIDE SEQUENCE [LARGE SCALE GENOMIC DNA]</scope>
    <source>
        <strain evidence="6">CCM 8702</strain>
    </source>
</reference>
<keyword evidence="6" id="KW-1185">Reference proteome</keyword>
<dbReference type="SMART" id="SM00342">
    <property type="entry name" value="HTH_ARAC"/>
    <property type="match status" value="1"/>
</dbReference>
<dbReference type="InterPro" id="IPR018062">
    <property type="entry name" value="HTH_AraC-typ_CS"/>
</dbReference>
<evidence type="ECO:0000256" key="3">
    <source>
        <dbReference type="ARBA" id="ARBA00023163"/>
    </source>
</evidence>
<comment type="caution">
    <text evidence="5">The sequence shown here is derived from an EMBL/GenBank/DDBJ whole genome shotgun (WGS) entry which is preliminary data.</text>
</comment>
<dbReference type="SUPFAM" id="SSF51215">
    <property type="entry name" value="Regulatory protein AraC"/>
    <property type="match status" value="1"/>
</dbReference>
<dbReference type="SUPFAM" id="SSF46689">
    <property type="entry name" value="Homeodomain-like"/>
    <property type="match status" value="2"/>
</dbReference>
<protein>
    <recommendedName>
        <fullName evidence="4">HTH araC/xylS-type domain-containing protein</fullName>
    </recommendedName>
</protein>
<dbReference type="EMBL" id="BMDD01000001">
    <property type="protein sequence ID" value="GGH72736.1"/>
    <property type="molecule type" value="Genomic_DNA"/>
</dbReference>
<dbReference type="PROSITE" id="PS01124">
    <property type="entry name" value="HTH_ARAC_FAMILY_2"/>
    <property type="match status" value="1"/>
</dbReference>
<evidence type="ECO:0000256" key="2">
    <source>
        <dbReference type="ARBA" id="ARBA00023125"/>
    </source>
</evidence>
<sequence>MQTTDLPCQVFTAGFSFHRTPFHVHRTEGLGSYLLRLQTDGTSEALVDGKMQRIEAGDLLLYGPDETYELKIFPPSPADNRERPMESGDYHIFFGGEWIDRWWNERKRPTKINIPLSEGLLGLFRQIVIEQRRISNPDPRISDYYLRILCLETDRLLNEQPISSGKTFLAYRIKQYIEENASSLFKLEDVSAYVDISVSRCVHLFKDTFGISIMQYALEVRLDMAKERIVFSPMPLEQVAETSGFANYTYFHRVFRSKFGMSPKEFRHTRQEKM</sequence>
<dbReference type="InterPro" id="IPR018060">
    <property type="entry name" value="HTH_AraC"/>
</dbReference>
<organism evidence="5 6">
    <name type="scientific">Saccharibacillus endophyticus</name>
    <dbReference type="NCBI Taxonomy" id="2060666"/>
    <lineage>
        <taxon>Bacteria</taxon>
        <taxon>Bacillati</taxon>
        <taxon>Bacillota</taxon>
        <taxon>Bacilli</taxon>
        <taxon>Bacillales</taxon>
        <taxon>Paenibacillaceae</taxon>
        <taxon>Saccharibacillus</taxon>
    </lineage>
</organism>
<dbReference type="Gene3D" id="1.10.10.60">
    <property type="entry name" value="Homeodomain-like"/>
    <property type="match status" value="2"/>
</dbReference>
<evidence type="ECO:0000313" key="6">
    <source>
        <dbReference type="Proteomes" id="UP000605427"/>
    </source>
</evidence>
<dbReference type="Pfam" id="PF12833">
    <property type="entry name" value="HTH_18"/>
    <property type="match status" value="1"/>
</dbReference>
<gene>
    <name evidence="5" type="ORF">GCM10007362_11150</name>
</gene>
<dbReference type="PANTHER" id="PTHR43280">
    <property type="entry name" value="ARAC-FAMILY TRANSCRIPTIONAL REGULATOR"/>
    <property type="match status" value="1"/>
</dbReference>
<evidence type="ECO:0000259" key="4">
    <source>
        <dbReference type="PROSITE" id="PS01124"/>
    </source>
</evidence>
<keyword evidence="3" id="KW-0804">Transcription</keyword>
<evidence type="ECO:0000256" key="1">
    <source>
        <dbReference type="ARBA" id="ARBA00023015"/>
    </source>
</evidence>
<name>A0ABQ1ZPY8_9BACL</name>
<dbReference type="PANTHER" id="PTHR43280:SF2">
    <property type="entry name" value="HTH-TYPE TRANSCRIPTIONAL REGULATOR EXSA"/>
    <property type="match status" value="1"/>
</dbReference>
<accession>A0ABQ1ZPY8</accession>
<dbReference type="PROSITE" id="PS00041">
    <property type="entry name" value="HTH_ARAC_FAMILY_1"/>
    <property type="match status" value="1"/>
</dbReference>
<dbReference type="RefSeq" id="WP_172240200.1">
    <property type="nucleotide sequence ID" value="NZ_BMDD01000001.1"/>
</dbReference>
<keyword evidence="1" id="KW-0805">Transcription regulation</keyword>
<proteinExistence type="predicted"/>
<evidence type="ECO:0000313" key="5">
    <source>
        <dbReference type="EMBL" id="GGH72736.1"/>
    </source>
</evidence>